<evidence type="ECO:0000313" key="2">
    <source>
        <dbReference type="Proteomes" id="UP001390339"/>
    </source>
</evidence>
<keyword evidence="2" id="KW-1185">Reference proteome</keyword>
<gene>
    <name evidence="1" type="ORF">PGQ11_002819</name>
</gene>
<accession>A0ABR2J4R3</accession>
<protein>
    <submittedName>
        <fullName evidence="1">F-box domain containing protein</fullName>
    </submittedName>
</protein>
<organism evidence="1 2">
    <name type="scientific">Apiospora arundinis</name>
    <dbReference type="NCBI Taxonomy" id="335852"/>
    <lineage>
        <taxon>Eukaryota</taxon>
        <taxon>Fungi</taxon>
        <taxon>Dikarya</taxon>
        <taxon>Ascomycota</taxon>
        <taxon>Pezizomycotina</taxon>
        <taxon>Sordariomycetes</taxon>
        <taxon>Xylariomycetidae</taxon>
        <taxon>Amphisphaeriales</taxon>
        <taxon>Apiosporaceae</taxon>
        <taxon>Apiospora</taxon>
    </lineage>
</organism>
<dbReference type="Proteomes" id="UP001390339">
    <property type="component" value="Unassembled WGS sequence"/>
</dbReference>
<name>A0ABR2J4R3_9PEZI</name>
<comment type="caution">
    <text evidence="1">The sequence shown here is derived from an EMBL/GenBank/DDBJ whole genome shotgun (WGS) entry which is preliminary data.</text>
</comment>
<dbReference type="EMBL" id="JAPCWZ010000003">
    <property type="protein sequence ID" value="KAK8872305.1"/>
    <property type="molecule type" value="Genomic_DNA"/>
</dbReference>
<evidence type="ECO:0000313" key="1">
    <source>
        <dbReference type="EMBL" id="KAK8872305.1"/>
    </source>
</evidence>
<proteinExistence type="predicted"/>
<sequence>MSLSIEGIFDLSLSCRQFQYLVTEDSVCKHIVRAKIPFSLEAQQIDPEKGGYARALRRVVKRQRAIAEARPYVVAIVALADSHVFSSGKLCYIHEESIAQRWLRILDLHNPSGQETVIDIPRLTEEAIPDSENCQDYSFSVIHNAEGITSCLYSFTLPEPEDWLLIIDTENHELVGAILLESTIQLFVRNSGSYLYYGTLSEYGADGFRKWVLRFFDMTKRHLSRRKIHLSNLVGYEIGSTVCFEIIDGYLYGLSNQTAFEVEEIDWTSYYYCFRFRLDEPDPEKTQIMKKRDCWRRQHAEGPIDDRWGFLKLEKDETTGKLRIIKSRKEWLTGQSGNRRSYYTTNVVFKDEAIPPLEGLPRSIHAGDDGTIYGLSKTHLRSYFYASETFIDLIDDPLPPAACTQRLRIRAGKKMAAQSQELPAASRGSGVQNFKGKEKAAEVQNRIILWPEDPKDPEDSCSDPTLEKLSRIMNPKDHQGDVYTTNDERSIVYTTGGGTADSLRALVWLSFDPAARLTGPWRRSGGLVTSPEAHDEVGCANGYAGAREDASSPRDRKAVHSLDHDEAGGDAIKPVVVGVSGTYPQHAEGESSTASTFILAEGASDWARVEKAMYTYLPNVCLGVHDEAGRGIGGLRQPHVLEAMHLDTGKAIF</sequence>
<reference evidence="1 2" key="1">
    <citation type="journal article" date="2024" name="IMA Fungus">
        <title>Apiospora arundinis, a panoply of carbohydrate-active enzymes and secondary metabolites.</title>
        <authorList>
            <person name="Sorensen T."/>
            <person name="Petersen C."/>
            <person name="Muurmann A.T."/>
            <person name="Christiansen J.V."/>
            <person name="Brundto M.L."/>
            <person name="Overgaard C.K."/>
            <person name="Boysen A.T."/>
            <person name="Wollenberg R.D."/>
            <person name="Larsen T.O."/>
            <person name="Sorensen J.L."/>
            <person name="Nielsen K.L."/>
            <person name="Sondergaard T.E."/>
        </authorList>
    </citation>
    <scope>NUCLEOTIDE SEQUENCE [LARGE SCALE GENOMIC DNA]</scope>
    <source>
        <strain evidence="1 2">AAU 773</strain>
    </source>
</reference>